<sequence length="74" mass="8561">MATYQDVLTRVTPENMVILTENQAPRFVMMTAVDFERQQKRLATYELLAMLIKSKSGKEYSLADLKREFLSGKD</sequence>
<dbReference type="PATRIC" id="fig|1267003.4.peg.747"/>
<dbReference type="SUPFAM" id="SSF143120">
    <property type="entry name" value="YefM-like"/>
    <property type="match status" value="1"/>
</dbReference>
<name>A0A0R1H7N5_9LACO</name>
<dbReference type="EMBL" id="AZCZ01000002">
    <property type="protein sequence ID" value="KRK39530.1"/>
    <property type="molecule type" value="Genomic_DNA"/>
</dbReference>
<comment type="similarity">
    <text evidence="1">Belongs to the phD/YefM antitoxin family.</text>
</comment>
<accession>A0A0R1H7N5</accession>
<dbReference type="InterPro" id="IPR036165">
    <property type="entry name" value="YefM-like_sf"/>
</dbReference>
<comment type="caution">
    <text evidence="2">The sequence shown here is derived from an EMBL/GenBank/DDBJ whole genome shotgun (WGS) entry which is preliminary data.</text>
</comment>
<evidence type="ECO:0000256" key="1">
    <source>
        <dbReference type="ARBA" id="ARBA00009981"/>
    </source>
</evidence>
<dbReference type="AlphaFoldDB" id="A0A0R1H7N5"/>
<gene>
    <name evidence="2" type="ORF">FD07_GL000704</name>
</gene>
<reference evidence="2 3" key="1">
    <citation type="journal article" date="2015" name="Genome Announc.">
        <title>Expanding the biotechnology potential of lactobacilli through comparative genomics of 213 strains and associated genera.</title>
        <authorList>
            <person name="Sun Z."/>
            <person name="Harris H.M."/>
            <person name="McCann A."/>
            <person name="Guo C."/>
            <person name="Argimon S."/>
            <person name="Zhang W."/>
            <person name="Yang X."/>
            <person name="Jeffery I.B."/>
            <person name="Cooney J.C."/>
            <person name="Kagawa T.F."/>
            <person name="Liu W."/>
            <person name="Song Y."/>
            <person name="Salvetti E."/>
            <person name="Wrobel A."/>
            <person name="Rasinkangas P."/>
            <person name="Parkhill J."/>
            <person name="Rea M.C."/>
            <person name="O'Sullivan O."/>
            <person name="Ritari J."/>
            <person name="Douillard F.P."/>
            <person name="Paul Ross R."/>
            <person name="Yang R."/>
            <person name="Briner A.E."/>
            <person name="Felis G.E."/>
            <person name="de Vos W.M."/>
            <person name="Barrangou R."/>
            <person name="Klaenhammer T.R."/>
            <person name="Caufield P.W."/>
            <person name="Cui Y."/>
            <person name="Zhang H."/>
            <person name="O'Toole P.W."/>
        </authorList>
    </citation>
    <scope>NUCLEOTIDE SEQUENCE [LARGE SCALE GENOMIC DNA]</scope>
    <source>
        <strain evidence="2 3">ATCC 53295</strain>
    </source>
</reference>
<proteinExistence type="inferred from homology"/>
<organism evidence="2 3">
    <name type="scientific">Levilactobacillus parabrevis ATCC 53295</name>
    <dbReference type="NCBI Taxonomy" id="1267003"/>
    <lineage>
        <taxon>Bacteria</taxon>
        <taxon>Bacillati</taxon>
        <taxon>Bacillota</taxon>
        <taxon>Bacilli</taxon>
        <taxon>Lactobacillales</taxon>
        <taxon>Lactobacillaceae</taxon>
        <taxon>Levilactobacillus</taxon>
    </lineage>
</organism>
<evidence type="ECO:0008006" key="4">
    <source>
        <dbReference type="Google" id="ProtNLM"/>
    </source>
</evidence>
<keyword evidence="3" id="KW-1185">Reference proteome</keyword>
<dbReference type="Proteomes" id="UP000051176">
    <property type="component" value="Unassembled WGS sequence"/>
</dbReference>
<protein>
    <recommendedName>
        <fullName evidence="4">Antitoxin</fullName>
    </recommendedName>
</protein>
<evidence type="ECO:0000313" key="3">
    <source>
        <dbReference type="Proteomes" id="UP000051176"/>
    </source>
</evidence>
<evidence type="ECO:0000313" key="2">
    <source>
        <dbReference type="EMBL" id="KRK39530.1"/>
    </source>
</evidence>